<feature type="domain" description="MOSC" evidence="2">
    <location>
        <begin position="128"/>
        <end position="282"/>
    </location>
</feature>
<dbReference type="STRING" id="113562.SAMN04489716_5750"/>
<name>A0A1H2CGB7_9ACTN</name>
<dbReference type="InterPro" id="IPR005303">
    <property type="entry name" value="MOCOS_middle"/>
</dbReference>
<proteinExistence type="predicted"/>
<dbReference type="GO" id="GO:0030151">
    <property type="term" value="F:molybdenum ion binding"/>
    <property type="evidence" value="ECO:0007669"/>
    <property type="project" value="InterPro"/>
</dbReference>
<dbReference type="InterPro" id="IPR005302">
    <property type="entry name" value="MoCF_Sase_C"/>
</dbReference>
<keyword evidence="4" id="KW-1185">Reference proteome</keyword>
<organism evidence="3 4">
    <name type="scientific">Actinoplanes derwentensis</name>
    <dbReference type="NCBI Taxonomy" id="113562"/>
    <lineage>
        <taxon>Bacteria</taxon>
        <taxon>Bacillati</taxon>
        <taxon>Actinomycetota</taxon>
        <taxon>Actinomycetes</taxon>
        <taxon>Micromonosporales</taxon>
        <taxon>Micromonosporaceae</taxon>
        <taxon>Actinoplanes</taxon>
    </lineage>
</organism>
<reference evidence="3 4" key="1">
    <citation type="submission" date="2016-10" db="EMBL/GenBank/DDBJ databases">
        <authorList>
            <person name="de Groot N.N."/>
        </authorList>
    </citation>
    <scope>NUCLEOTIDE SEQUENCE [LARGE SCALE GENOMIC DNA]</scope>
    <source>
        <strain evidence="3 4">DSM 43941</strain>
    </source>
</reference>
<evidence type="ECO:0000256" key="1">
    <source>
        <dbReference type="SAM" id="MobiDB-lite"/>
    </source>
</evidence>
<dbReference type="PANTHER" id="PTHR14237">
    <property type="entry name" value="MOLYBDOPTERIN COFACTOR SULFURASE MOSC"/>
    <property type="match status" value="1"/>
</dbReference>
<dbReference type="GO" id="GO:0003824">
    <property type="term" value="F:catalytic activity"/>
    <property type="evidence" value="ECO:0007669"/>
    <property type="project" value="InterPro"/>
</dbReference>
<dbReference type="Pfam" id="PF03476">
    <property type="entry name" value="MOSC_N"/>
    <property type="match status" value="1"/>
</dbReference>
<evidence type="ECO:0000259" key="2">
    <source>
        <dbReference type="PROSITE" id="PS51340"/>
    </source>
</evidence>
<evidence type="ECO:0000313" key="4">
    <source>
        <dbReference type="Proteomes" id="UP000198688"/>
    </source>
</evidence>
<gene>
    <name evidence="3" type="ORF">SAMN04489716_5750</name>
</gene>
<feature type="region of interest" description="Disordered" evidence="1">
    <location>
        <begin position="73"/>
        <end position="95"/>
    </location>
</feature>
<protein>
    <recommendedName>
        <fullName evidence="2">MOSC domain-containing protein</fullName>
    </recommendedName>
</protein>
<accession>A0A1H2CGB7</accession>
<dbReference type="GO" id="GO:0030170">
    <property type="term" value="F:pyridoxal phosphate binding"/>
    <property type="evidence" value="ECO:0007669"/>
    <property type="project" value="InterPro"/>
</dbReference>
<dbReference type="EMBL" id="LT629758">
    <property type="protein sequence ID" value="SDT69282.1"/>
    <property type="molecule type" value="Genomic_DNA"/>
</dbReference>
<dbReference type="AlphaFoldDB" id="A0A1H2CGB7"/>
<dbReference type="Gene3D" id="2.40.33.20">
    <property type="entry name" value="PK beta-barrel domain-like"/>
    <property type="match status" value="1"/>
</dbReference>
<dbReference type="InterPro" id="IPR011037">
    <property type="entry name" value="Pyrv_Knase-like_insert_dom_sf"/>
</dbReference>
<sequence>MLGRDPGYGTLVGMRITGLHTYPVKGCHRLDHDESTVEPWGLAHDRRWMIVDAEGVGITQRDTPRLTQLATQPRAGGLRLSAAGQPDLDQDEPVDGPKIQVRIFRSKTPVPARIAETEWISTFLGRDARLTWQADPTTRTVTGFAEPDDRVSFADGYPVLLASTASLDAVNDWLAETGDDPVPIHRFRPNLVLDGAPAWAEDDWIGRRLRIGDTTYRVAKPCDRCRVTTIDQETGETGRQPLHVLGRHRRVGKGLLFAVNLIPDLTAGQIGHVRVNDPVAVLD</sequence>
<dbReference type="SUPFAM" id="SSF50800">
    <property type="entry name" value="PK beta-barrel domain-like"/>
    <property type="match status" value="1"/>
</dbReference>
<dbReference type="PANTHER" id="PTHR14237:SF19">
    <property type="entry name" value="MITOCHONDRIAL AMIDOXIME REDUCING COMPONENT 1"/>
    <property type="match status" value="1"/>
</dbReference>
<evidence type="ECO:0000313" key="3">
    <source>
        <dbReference type="EMBL" id="SDT69282.1"/>
    </source>
</evidence>
<dbReference type="PROSITE" id="PS51340">
    <property type="entry name" value="MOSC"/>
    <property type="match status" value="1"/>
</dbReference>
<dbReference type="SUPFAM" id="SSF141673">
    <property type="entry name" value="MOSC N-terminal domain-like"/>
    <property type="match status" value="1"/>
</dbReference>
<dbReference type="Pfam" id="PF03473">
    <property type="entry name" value="MOSC"/>
    <property type="match status" value="1"/>
</dbReference>
<dbReference type="Proteomes" id="UP000198688">
    <property type="component" value="Chromosome I"/>
</dbReference>